<name>A0A381R1T7_9ZZZZ</name>
<dbReference type="Gene3D" id="3.30.590.20">
    <property type="match status" value="1"/>
</dbReference>
<dbReference type="EMBL" id="UINC01001646">
    <property type="protein sequence ID" value="SUZ85662.1"/>
    <property type="molecule type" value="Genomic_DNA"/>
</dbReference>
<protein>
    <recommendedName>
        <fullName evidence="5">Glutamate--cysteine ligase</fullName>
    </recommendedName>
</protein>
<dbReference type="HAMAP" id="MF_01609">
    <property type="entry name" value="Glu_cys_ligase_2"/>
    <property type="match status" value="1"/>
</dbReference>
<dbReference type="NCBIfam" id="NF010039">
    <property type="entry name" value="PRK13515.1"/>
    <property type="match status" value="1"/>
</dbReference>
<evidence type="ECO:0008006" key="5">
    <source>
        <dbReference type="Google" id="ProtNLM"/>
    </source>
</evidence>
<dbReference type="PANTHER" id="PTHR36510">
    <property type="entry name" value="GLUTAMATE--CYSTEINE LIGASE 2-RELATED"/>
    <property type="match status" value="1"/>
</dbReference>
<reference evidence="4" key="1">
    <citation type="submission" date="2018-05" db="EMBL/GenBank/DDBJ databases">
        <authorList>
            <person name="Lanie J.A."/>
            <person name="Ng W.-L."/>
            <person name="Kazmierczak K.M."/>
            <person name="Andrzejewski T.M."/>
            <person name="Davidsen T.M."/>
            <person name="Wayne K.J."/>
            <person name="Tettelin H."/>
            <person name="Glass J.I."/>
            <person name="Rusch D."/>
            <person name="Podicherti R."/>
            <person name="Tsui H.-C.T."/>
            <person name="Winkler M.E."/>
        </authorList>
    </citation>
    <scope>NUCLEOTIDE SEQUENCE</scope>
</reference>
<dbReference type="InterPro" id="IPR050141">
    <property type="entry name" value="GCL_type2/YbdK_subfam"/>
</dbReference>
<keyword evidence="1" id="KW-0436">Ligase</keyword>
<dbReference type="NCBIfam" id="TIGR02050">
    <property type="entry name" value="gshA_cyan_rel"/>
    <property type="match status" value="1"/>
</dbReference>
<dbReference type="AlphaFoldDB" id="A0A381R1T7"/>
<keyword evidence="3" id="KW-0067">ATP-binding</keyword>
<evidence type="ECO:0000313" key="4">
    <source>
        <dbReference type="EMBL" id="SUZ85662.1"/>
    </source>
</evidence>
<keyword evidence="2" id="KW-0547">Nucleotide-binding</keyword>
<dbReference type="PANTHER" id="PTHR36510:SF1">
    <property type="entry name" value="GLUTAMATE--CYSTEINE LIGASE 2-RELATED"/>
    <property type="match status" value="1"/>
</dbReference>
<evidence type="ECO:0000256" key="2">
    <source>
        <dbReference type="ARBA" id="ARBA00022741"/>
    </source>
</evidence>
<dbReference type="GO" id="GO:0005524">
    <property type="term" value="F:ATP binding"/>
    <property type="evidence" value="ECO:0007669"/>
    <property type="project" value="UniProtKB-KW"/>
</dbReference>
<sequence length="367" mass="42578">MDIKKLTVGIEEEYQVIDPDTGELTSYIAESLERDAVLFKDSMVPEFLKSQLEVTSKVCKNIKQARKEVIRLRKFASKYAQKNNCTIIAAGTHPYSRWEDQVRTDKERYRGLYDSMQFVAKRLLIFGMHIHIGIPDRDLRIDVMNQMRYFVPHILSLSTSSPFWQGEDTGFKSYRGIVFEDLPRTGIPEKFDSAKSYDKFVEQLTETKCIDTPSKIWWDIRPHHKFPTVEFRMCDSTTKVDEVVAIAALIQALVATMIHNRERNMSWRDYRNSFISENKWRSMRHGIDGKLIDLGLTKELDTKELIKEIIELVDDAAETLGTQEEIAYINTMLKKGTSADRQLALYKKTGDLKKVVQMLSKETLEHC</sequence>
<dbReference type="InterPro" id="IPR011793">
    <property type="entry name" value="YbdK"/>
</dbReference>
<dbReference type="SUPFAM" id="SSF55931">
    <property type="entry name" value="Glutamine synthetase/guanido kinase"/>
    <property type="match status" value="1"/>
</dbReference>
<dbReference type="InterPro" id="IPR006336">
    <property type="entry name" value="GCS2"/>
</dbReference>
<dbReference type="InterPro" id="IPR014746">
    <property type="entry name" value="Gln_synth/guanido_kin_cat_dom"/>
</dbReference>
<dbReference type="Pfam" id="PF04107">
    <property type="entry name" value="GCS2"/>
    <property type="match status" value="1"/>
</dbReference>
<evidence type="ECO:0000256" key="1">
    <source>
        <dbReference type="ARBA" id="ARBA00022598"/>
    </source>
</evidence>
<accession>A0A381R1T7</accession>
<gene>
    <name evidence="4" type="ORF">METZ01_LOCUS38516</name>
</gene>
<dbReference type="GO" id="GO:0004357">
    <property type="term" value="F:glutamate-cysteine ligase activity"/>
    <property type="evidence" value="ECO:0007669"/>
    <property type="project" value="InterPro"/>
</dbReference>
<evidence type="ECO:0000256" key="3">
    <source>
        <dbReference type="ARBA" id="ARBA00022840"/>
    </source>
</evidence>
<organism evidence="4">
    <name type="scientific">marine metagenome</name>
    <dbReference type="NCBI Taxonomy" id="408172"/>
    <lineage>
        <taxon>unclassified sequences</taxon>
        <taxon>metagenomes</taxon>
        <taxon>ecological metagenomes</taxon>
    </lineage>
</organism>
<proteinExistence type="inferred from homology"/>
<dbReference type="GO" id="GO:0042398">
    <property type="term" value="P:modified amino acid biosynthetic process"/>
    <property type="evidence" value="ECO:0007669"/>
    <property type="project" value="InterPro"/>
</dbReference>